<name>A0A0M9BMN9_9BACL</name>
<dbReference type="InterPro" id="IPR037923">
    <property type="entry name" value="HTH-like"/>
</dbReference>
<dbReference type="InterPro" id="IPR009057">
    <property type="entry name" value="Homeodomain-like_sf"/>
</dbReference>
<comment type="caution">
    <text evidence="5">The sequence shown here is derived from an EMBL/GenBank/DDBJ whole genome shotgun (WGS) entry which is preliminary data.</text>
</comment>
<dbReference type="GO" id="GO:0003700">
    <property type="term" value="F:DNA-binding transcription factor activity"/>
    <property type="evidence" value="ECO:0007669"/>
    <property type="project" value="InterPro"/>
</dbReference>
<proteinExistence type="predicted"/>
<protein>
    <submittedName>
        <fullName evidence="5">AraC family transcriptional regulator</fullName>
    </submittedName>
</protein>
<dbReference type="SMART" id="SM00342">
    <property type="entry name" value="HTH_ARAC"/>
    <property type="match status" value="1"/>
</dbReference>
<accession>A0A0M9BMN9</accession>
<dbReference type="PROSITE" id="PS00041">
    <property type="entry name" value="HTH_ARAC_FAMILY_1"/>
    <property type="match status" value="1"/>
</dbReference>
<dbReference type="SUPFAM" id="SSF46689">
    <property type="entry name" value="Homeodomain-like"/>
    <property type="match status" value="2"/>
</dbReference>
<dbReference type="SUPFAM" id="SSF51215">
    <property type="entry name" value="Regulatory protein AraC"/>
    <property type="match status" value="1"/>
</dbReference>
<dbReference type="InterPro" id="IPR020449">
    <property type="entry name" value="Tscrpt_reg_AraC-type_HTH"/>
</dbReference>
<keyword evidence="1" id="KW-0805">Transcription regulation</keyword>
<dbReference type="InterPro" id="IPR018060">
    <property type="entry name" value="HTH_AraC"/>
</dbReference>
<dbReference type="PANTHER" id="PTHR43280">
    <property type="entry name" value="ARAC-FAMILY TRANSCRIPTIONAL REGULATOR"/>
    <property type="match status" value="1"/>
</dbReference>
<dbReference type="EMBL" id="LITU01000061">
    <property type="protein sequence ID" value="KOY15378.1"/>
    <property type="molecule type" value="Genomic_DNA"/>
</dbReference>
<dbReference type="InterPro" id="IPR018062">
    <property type="entry name" value="HTH_AraC-typ_CS"/>
</dbReference>
<keyword evidence="6" id="KW-1185">Reference proteome</keyword>
<keyword evidence="3" id="KW-0804">Transcription</keyword>
<dbReference type="Proteomes" id="UP000037688">
    <property type="component" value="Unassembled WGS sequence"/>
</dbReference>
<dbReference type="PROSITE" id="PS01124">
    <property type="entry name" value="HTH_ARAC_FAMILY_2"/>
    <property type="match status" value="1"/>
</dbReference>
<evidence type="ECO:0000313" key="6">
    <source>
        <dbReference type="Proteomes" id="UP000037688"/>
    </source>
</evidence>
<dbReference type="PATRIC" id="fig|1705561.3.peg.3414"/>
<organism evidence="5 6">
    <name type="scientific">Paenibacillus xylanivorans</name>
    <dbReference type="NCBI Taxonomy" id="1705561"/>
    <lineage>
        <taxon>Bacteria</taxon>
        <taxon>Bacillati</taxon>
        <taxon>Bacillota</taxon>
        <taxon>Bacilli</taxon>
        <taxon>Bacillales</taxon>
        <taxon>Paenibacillaceae</taxon>
        <taxon>Paenibacillus</taxon>
    </lineage>
</organism>
<gene>
    <name evidence="5" type="ORF">AMS66_16685</name>
</gene>
<sequence length="265" mass="30905">MLNLLVVHFDNHIPNWRTPMEEITCHILILVMEGEIHYSINGVDYIGEKGDFIFIPRYSLRSGKNSQEGTHQKYTILFRTDPQIETGIPFIDQGHFIKLKISNFQYVSSRCNRLFEEMRKRDNFSPIISVGITQELLGILAQELEKPELTPMKLKYAQTVQSYLLSHYREPIQIGVLADLINRTPNYATTLFKEVYGYTPIKYMHYLRVMEARNLLLHSDMTISSIAYYLGYYDASYFFKIFKKSCGMSPTEFITQGKFSSLMDL</sequence>
<evidence type="ECO:0000256" key="2">
    <source>
        <dbReference type="ARBA" id="ARBA00023125"/>
    </source>
</evidence>
<dbReference type="AlphaFoldDB" id="A0A0M9BMN9"/>
<feature type="domain" description="HTH araC/xylS-type" evidence="4">
    <location>
        <begin position="158"/>
        <end position="256"/>
    </location>
</feature>
<evidence type="ECO:0000259" key="4">
    <source>
        <dbReference type="PROSITE" id="PS01124"/>
    </source>
</evidence>
<dbReference type="GO" id="GO:0043565">
    <property type="term" value="F:sequence-specific DNA binding"/>
    <property type="evidence" value="ECO:0007669"/>
    <property type="project" value="InterPro"/>
</dbReference>
<dbReference type="PRINTS" id="PR00032">
    <property type="entry name" value="HTHARAC"/>
</dbReference>
<keyword evidence="2" id="KW-0238">DNA-binding</keyword>
<evidence type="ECO:0000256" key="3">
    <source>
        <dbReference type="ARBA" id="ARBA00023163"/>
    </source>
</evidence>
<evidence type="ECO:0000256" key="1">
    <source>
        <dbReference type="ARBA" id="ARBA00023015"/>
    </source>
</evidence>
<dbReference type="Gene3D" id="1.10.10.60">
    <property type="entry name" value="Homeodomain-like"/>
    <property type="match status" value="2"/>
</dbReference>
<dbReference type="Pfam" id="PF12833">
    <property type="entry name" value="HTH_18"/>
    <property type="match status" value="1"/>
</dbReference>
<evidence type="ECO:0000313" key="5">
    <source>
        <dbReference type="EMBL" id="KOY15378.1"/>
    </source>
</evidence>
<dbReference type="PANTHER" id="PTHR43280:SF28">
    <property type="entry name" value="HTH-TYPE TRANSCRIPTIONAL ACTIVATOR RHAS"/>
    <property type="match status" value="1"/>
</dbReference>
<dbReference type="OrthoDB" id="345425at2"/>
<reference evidence="5 6" key="1">
    <citation type="submission" date="2015-08" db="EMBL/GenBank/DDBJ databases">
        <title>Draft genome sequence of cellulolytic and xylanolytic Paenibacillus sp. A59, isolated from a decaying forest soil from Patagonia, Argentina.</title>
        <authorList>
            <person name="Ghio S."/>
            <person name="Caceres A.M."/>
            <person name="Talia P."/>
            <person name="Grasso D."/>
            <person name="Campos E."/>
        </authorList>
    </citation>
    <scope>NUCLEOTIDE SEQUENCE [LARGE SCALE GENOMIC DNA]</scope>
    <source>
        <strain evidence="5 6">A59</strain>
    </source>
</reference>